<accession>A0A845PXR0</accession>
<dbReference type="RefSeq" id="WP_166519893.1">
    <property type="nucleotide sequence ID" value="NZ_JAAABJ010000588.1"/>
</dbReference>
<feature type="transmembrane region" description="Helical" evidence="5">
    <location>
        <begin position="433"/>
        <end position="454"/>
    </location>
</feature>
<feature type="transmembrane region" description="Helical" evidence="5">
    <location>
        <begin position="339"/>
        <end position="360"/>
    </location>
</feature>
<evidence type="ECO:0000313" key="6">
    <source>
        <dbReference type="EMBL" id="NAW51626.1"/>
    </source>
</evidence>
<evidence type="ECO:0000256" key="4">
    <source>
        <dbReference type="ARBA" id="ARBA00023136"/>
    </source>
</evidence>
<comment type="caution">
    <text evidence="6">The sequence shown here is derived from an EMBL/GenBank/DDBJ whole genome shotgun (WGS) entry which is preliminary data.</text>
</comment>
<comment type="subcellular location">
    <subcellularLocation>
        <location evidence="1">Membrane</location>
        <topology evidence="1">Multi-pass membrane protein</topology>
    </subcellularLocation>
</comment>
<proteinExistence type="predicted"/>
<protein>
    <submittedName>
        <fullName evidence="6">Recombinase</fullName>
    </submittedName>
</protein>
<dbReference type="Gene3D" id="1.20.1080.10">
    <property type="entry name" value="Glycerol uptake facilitator protein"/>
    <property type="match status" value="1"/>
</dbReference>
<evidence type="ECO:0000256" key="2">
    <source>
        <dbReference type="ARBA" id="ARBA00022692"/>
    </source>
</evidence>
<dbReference type="Proteomes" id="UP000553459">
    <property type="component" value="Unassembled WGS sequence"/>
</dbReference>
<dbReference type="InterPro" id="IPR023271">
    <property type="entry name" value="Aquaporin-like"/>
</dbReference>
<feature type="transmembrane region" description="Helical" evidence="5">
    <location>
        <begin position="481"/>
        <end position="509"/>
    </location>
</feature>
<dbReference type="EMBL" id="JAAABJ010000588">
    <property type="protein sequence ID" value="NAW51626.1"/>
    <property type="molecule type" value="Genomic_DNA"/>
</dbReference>
<dbReference type="Pfam" id="PF10136">
    <property type="entry name" value="SpecificRecomb"/>
    <property type="match status" value="1"/>
</dbReference>
<evidence type="ECO:0000256" key="5">
    <source>
        <dbReference type="SAM" id="Phobius"/>
    </source>
</evidence>
<evidence type="ECO:0000256" key="1">
    <source>
        <dbReference type="ARBA" id="ARBA00004141"/>
    </source>
</evidence>
<gene>
    <name evidence="6" type="ORF">GNY06_09635</name>
</gene>
<dbReference type="GO" id="GO:0016020">
    <property type="term" value="C:membrane"/>
    <property type="evidence" value="ECO:0007669"/>
    <property type="project" value="UniProtKB-SubCell"/>
</dbReference>
<keyword evidence="2 5" id="KW-0812">Transmembrane</keyword>
<keyword evidence="4 5" id="KW-0472">Membrane</keyword>
<feature type="transmembrane region" description="Helical" evidence="5">
    <location>
        <begin position="372"/>
        <end position="394"/>
    </location>
</feature>
<feature type="transmembrane region" description="Helical" evidence="5">
    <location>
        <begin position="541"/>
        <end position="564"/>
    </location>
</feature>
<organism evidence="6 7">
    <name type="scientific">Elizabethkingia argenteiflava</name>
    <dbReference type="NCBI Taxonomy" id="2681556"/>
    <lineage>
        <taxon>Bacteria</taxon>
        <taxon>Pseudomonadati</taxon>
        <taxon>Bacteroidota</taxon>
        <taxon>Flavobacteriia</taxon>
        <taxon>Flavobacteriales</taxon>
        <taxon>Weeksellaceae</taxon>
        <taxon>Elizabethkingia</taxon>
    </lineage>
</organism>
<dbReference type="InterPro" id="IPR011385">
    <property type="entry name" value="Site-sp_rcmbase"/>
</dbReference>
<evidence type="ECO:0000256" key="3">
    <source>
        <dbReference type="ARBA" id="ARBA00022989"/>
    </source>
</evidence>
<sequence length="680" mass="78522">MRYFFIKKRYNFNDVLKKYFLFKNETKSLDPLKELFNTLIKEDFEVFLAYLKNHPEISENLGYYIRNLFEGRPFNLSLTEADILSENAFYPELKKRILNKILPAVDNENSVSYLVDTVSVHTKKHLEYLKKVSEEDIDEFFRLLKIDDFIRSPKVKNELMFSMNILIWRMIGDVLDVDVVRMAPEYKNFDNPFLALQSELDFLLTEFKKDPSVELNSKSEGYKQLKVYLQHGQEFVNLAFKNASKYGISNKINQSLLKIRQQLDRVSIILNLLVIDGPEDYLRRSKQLFFNILDFKSHKNNITDLVADSTRLISHLITTHTSEVGTHYITTNRRDYFKMLLKSSGGGVIVGALCVLKMLYSYSYSSDFMHAVLYSFNYAMGFVMIYLMSFTLATKQPAMTAATMARVLSEEHNTKKNYIDFAHLVSKLFRTQFIAFVGNVLLSFPISLLIIYALEIIFKQNLAMDKSSKLLLDLDPINSKAILHACIAGFFLFISGIIAGNVSNTGVFYQIPKRIAKNPFINYFLGDKFAKKLSGYYSRNWAGIVSNFWFGIFLGATAPIGLFLGLDLDIRHITFAAGNFALGLYGKDFQVTAYTFWISFTTVFLIGFFNFLISFGLSMLLAFRSRKVNIEDVRLIIMEIVRYFFNNPLRFFIPLRSSLDERAIGLIKSKNTTTTKSEDH</sequence>
<keyword evidence="7" id="KW-1185">Reference proteome</keyword>
<keyword evidence="3 5" id="KW-1133">Transmembrane helix</keyword>
<reference evidence="6 7" key="1">
    <citation type="submission" date="2019-11" db="EMBL/GenBank/DDBJ databases">
        <title>Characterization of Elizabethkingia argenteiflava sp. nov., isolated from inner surface of Soybean Pods.</title>
        <authorList>
            <person name="Mo S."/>
        </authorList>
    </citation>
    <scope>NUCLEOTIDE SEQUENCE [LARGE SCALE GENOMIC DNA]</scope>
    <source>
        <strain evidence="6 7">YB22</strain>
    </source>
</reference>
<dbReference type="AlphaFoldDB" id="A0A845PXR0"/>
<name>A0A845PXR0_9FLAO</name>
<feature type="transmembrane region" description="Helical" evidence="5">
    <location>
        <begin position="594"/>
        <end position="623"/>
    </location>
</feature>
<evidence type="ECO:0000313" key="7">
    <source>
        <dbReference type="Proteomes" id="UP000553459"/>
    </source>
</evidence>